<dbReference type="CDD" id="cd18000">
    <property type="entry name" value="DEXHc_ERCC6"/>
    <property type="match status" value="1"/>
</dbReference>
<dbReference type="GO" id="GO:0005524">
    <property type="term" value="F:ATP binding"/>
    <property type="evidence" value="ECO:0007669"/>
    <property type="project" value="InterPro"/>
</dbReference>
<feature type="compositionally biased region" description="Low complexity" evidence="2">
    <location>
        <begin position="926"/>
        <end position="940"/>
    </location>
</feature>
<evidence type="ECO:0000259" key="4">
    <source>
        <dbReference type="PROSITE" id="PS51194"/>
    </source>
</evidence>
<dbReference type="InterPro" id="IPR027417">
    <property type="entry name" value="P-loop_NTPase"/>
</dbReference>
<dbReference type="SMART" id="SM00487">
    <property type="entry name" value="DEXDc"/>
    <property type="match status" value="1"/>
</dbReference>
<dbReference type="STRING" id="6198.A0A074ZMJ9"/>
<dbReference type="KEGG" id="ovi:T265_14381"/>
<dbReference type="EMBL" id="KL596804">
    <property type="protein sequence ID" value="KER24585.1"/>
    <property type="molecule type" value="Genomic_DNA"/>
</dbReference>
<accession>A0A074ZMJ9</accession>
<feature type="region of interest" description="Disordered" evidence="2">
    <location>
        <begin position="1091"/>
        <end position="1167"/>
    </location>
</feature>
<evidence type="ECO:0000256" key="1">
    <source>
        <dbReference type="ARBA" id="ARBA00022801"/>
    </source>
</evidence>
<dbReference type="RefSeq" id="XP_009171672.1">
    <property type="nucleotide sequence ID" value="XM_009173408.1"/>
</dbReference>
<protein>
    <recommendedName>
        <fullName evidence="7">Protein, SNF2 family</fullName>
    </recommendedName>
</protein>
<evidence type="ECO:0000313" key="5">
    <source>
        <dbReference type="EMBL" id="KER24585.1"/>
    </source>
</evidence>
<dbReference type="PROSITE" id="PS51194">
    <property type="entry name" value="HELICASE_CTER"/>
    <property type="match status" value="1"/>
</dbReference>
<feature type="domain" description="Helicase C-terminal" evidence="4">
    <location>
        <begin position="681"/>
        <end position="845"/>
    </location>
</feature>
<dbReference type="InterPro" id="IPR050496">
    <property type="entry name" value="SNF2_RAD54_helicase_repair"/>
</dbReference>
<dbReference type="CDD" id="cd18793">
    <property type="entry name" value="SF2_C_SNF"/>
    <property type="match status" value="1"/>
</dbReference>
<dbReference type="Pfam" id="PF00271">
    <property type="entry name" value="Helicase_C"/>
    <property type="match status" value="1"/>
</dbReference>
<evidence type="ECO:0000313" key="6">
    <source>
        <dbReference type="Proteomes" id="UP000054324"/>
    </source>
</evidence>
<dbReference type="InterPro" id="IPR001650">
    <property type="entry name" value="Helicase_C-like"/>
</dbReference>
<organism evidence="5 6">
    <name type="scientific">Opisthorchis viverrini</name>
    <name type="common">Southeast Asian liver fluke</name>
    <dbReference type="NCBI Taxonomy" id="6198"/>
    <lineage>
        <taxon>Eukaryota</taxon>
        <taxon>Metazoa</taxon>
        <taxon>Spiralia</taxon>
        <taxon>Lophotrochozoa</taxon>
        <taxon>Platyhelminthes</taxon>
        <taxon>Trematoda</taxon>
        <taxon>Digenea</taxon>
        <taxon>Opisthorchiida</taxon>
        <taxon>Opisthorchiata</taxon>
        <taxon>Opisthorchiidae</taxon>
        <taxon>Opisthorchis</taxon>
    </lineage>
</organism>
<dbReference type="CTD" id="20328547"/>
<dbReference type="Gene3D" id="3.40.50.300">
    <property type="entry name" value="P-loop containing nucleotide triphosphate hydrolases"/>
    <property type="match status" value="1"/>
</dbReference>
<name>A0A074ZMJ9_OPIVI</name>
<feature type="compositionally biased region" description="Polar residues" evidence="2">
    <location>
        <begin position="1098"/>
        <end position="1124"/>
    </location>
</feature>
<gene>
    <name evidence="5" type="ORF">T265_14381</name>
</gene>
<dbReference type="InterPro" id="IPR038718">
    <property type="entry name" value="SNF2-like_sf"/>
</dbReference>
<dbReference type="PANTHER" id="PTHR45629">
    <property type="entry name" value="SNF2/RAD54 FAMILY MEMBER"/>
    <property type="match status" value="1"/>
</dbReference>
<proteinExistence type="predicted"/>
<feature type="domain" description="Helicase ATP-binding" evidence="3">
    <location>
        <begin position="341"/>
        <end position="530"/>
    </location>
</feature>
<dbReference type="Proteomes" id="UP000054324">
    <property type="component" value="Unassembled WGS sequence"/>
</dbReference>
<sequence>MSRSGFISYAGFDISEDSMLRRALFYFLHNLAFLLAPALELLCIMSKTGKAHIIDKAQIPAAINDETDTLPNVIAYKQLEFEAGVLHQAANAFQKHVESEVSKTHQRLLSLEDDLKYPSFSPMTFLRFANSHLENMERTLDTLLTQSTSSSGEITSSRRIRGLELEIENKASLQTISLHAMKQIDVLNSRKQSLLSKLSMLQDTSLSDQPSLLAYSQTTESSIAALTTAAPVPKPTLPEHKRKGPPTIVKCAKSPPVKKIRLPKRPIRTTKKLDDANLEQFQKRLRRQRHLDALERQLAKEHGEDPDPIPPDGQLDKNFLVPGRIWSRLFEYQRTGVNWLWQLHQKQCGGILGDEMGLGKTIQIIAFLAGLHYSEFLATSKSGHLGPGPSHRHSTGDFASALIVCPATVLQQWLREFHQWYPALRVAILHSTGSGYQKPNSLIRSMGNHPGSVLLTTYQTLVTYQDVLTALEPSWTYLILDEGHKIKNPEAEVTHAVKRFATPHRLILSGSPMQNNLRELWSLFDFVSPGRLGPLPEFMQQFAIPITQGGYASACACTLRDLLMPFLIRRLKTDVQIQLPAKSEQVLFCRLTNYQRQLYREFAESQLCKDLLNGKGNVFTALILLRKLCNHPDLVTGGPRDHILLGAELPEDDVDVTTVSRISEYGWTRFGCPRRSSKMLVVASLLRAWSTQGHKVLLFSQSRRMLCLLERLLITLGITYLRMDGSTPVSQRPALIDRFNRSTDSSDENIFVFLLTTRVGGLGINLTAANRVLIFDPDWNPMTDLQARERAWRIGQTQDVIIYRLLTSGTIEEKIYHRQIFKQFLTNRVLKNPRQQRFFKTNDLQELLNFDDGESASRTKGQAPETAKYVHCEGLGHTVLDASKSVIGNPKIPNRFDLLQAQGKVIVKETTEDETGSDDSHEEEIATTTTTTDAQQTSAQPRRVDEARKAQLRQLARELSKRIGEGRLNEDKPLKLRGKLRLNHTQRRGTRVDGKRIPLISRRAVYDYGDVDTTPSPSHSKDSSRGKLLPVADETSKDMFLTTLLAPDGVSSAELQSSMKAKRSVLDEELRAEAKRVATEALIHIQRYSSSKTRKDLTSMTEPGTSSSMPTSSKHTAPINSCSSGILHAKRSKNDNPTSSGNVQASEQSRKRKMIHPVSRPKNSTPHLSHVSHVLLHDQLLDDFTQESRIDHSFYTSEARRLAEVIAEELLREAQTSFDPQTPEAHSYTSVLSTVRPFGLVHNRFLWNPSEHQSPALAYLSHSLRQNALSSQNTVIKSFDPGQQSPLDASAVLVGHVRFSSSILLQLISVRHTARQSFPATTHREPSHTRGSIQHKMQVLCCELVRMLTGSSLPVTSGLLASCFNHILCKNSDSVNELNALHFRAILRRVAGRRRSKDSSTDASSRCRYNDVWFLRERYRDVAQYLSSQLASCERSSTNIQS</sequence>
<feature type="compositionally biased region" description="Polar residues" evidence="2">
    <location>
        <begin position="1135"/>
        <end position="1147"/>
    </location>
</feature>
<dbReference type="InterPro" id="IPR049730">
    <property type="entry name" value="SNF2/RAD54-like_C"/>
</dbReference>
<dbReference type="GO" id="GO:0016787">
    <property type="term" value="F:hydrolase activity"/>
    <property type="evidence" value="ECO:0007669"/>
    <property type="project" value="UniProtKB-KW"/>
</dbReference>
<evidence type="ECO:0000259" key="3">
    <source>
        <dbReference type="PROSITE" id="PS51192"/>
    </source>
</evidence>
<feature type="compositionally biased region" description="Acidic residues" evidence="2">
    <location>
        <begin position="911"/>
        <end position="922"/>
    </location>
</feature>
<dbReference type="Gene3D" id="3.40.50.10810">
    <property type="entry name" value="Tandem AAA-ATPase domain"/>
    <property type="match status" value="1"/>
</dbReference>
<dbReference type="GO" id="GO:0006283">
    <property type="term" value="P:transcription-coupled nucleotide-excision repair"/>
    <property type="evidence" value="ECO:0007669"/>
    <property type="project" value="TreeGrafter"/>
</dbReference>
<keyword evidence="6" id="KW-1185">Reference proteome</keyword>
<dbReference type="SUPFAM" id="SSF52540">
    <property type="entry name" value="P-loop containing nucleoside triphosphate hydrolases"/>
    <property type="match status" value="2"/>
</dbReference>
<dbReference type="InterPro" id="IPR014001">
    <property type="entry name" value="Helicase_ATP-bd"/>
</dbReference>
<feature type="region of interest" description="Disordered" evidence="2">
    <location>
        <begin position="1008"/>
        <end position="1028"/>
    </location>
</feature>
<reference evidence="5 6" key="1">
    <citation type="submission" date="2013-11" db="EMBL/GenBank/DDBJ databases">
        <title>Opisthorchis viverrini - life in the bile duct.</title>
        <authorList>
            <person name="Young N.D."/>
            <person name="Nagarajan N."/>
            <person name="Lin S.J."/>
            <person name="Korhonen P.K."/>
            <person name="Jex A.R."/>
            <person name="Hall R.S."/>
            <person name="Safavi-Hemami H."/>
            <person name="Kaewkong W."/>
            <person name="Bertrand D."/>
            <person name="Gao S."/>
            <person name="Seet Q."/>
            <person name="Wongkham S."/>
            <person name="Teh B.T."/>
            <person name="Wongkham C."/>
            <person name="Intapan P.M."/>
            <person name="Maleewong W."/>
            <person name="Yang X."/>
            <person name="Hu M."/>
            <person name="Wang Z."/>
            <person name="Hofmann A."/>
            <person name="Sternberg P.W."/>
            <person name="Tan P."/>
            <person name="Wang J."/>
            <person name="Gasser R.B."/>
        </authorList>
    </citation>
    <scope>NUCLEOTIDE SEQUENCE [LARGE SCALE GENOMIC DNA]</scope>
</reference>
<evidence type="ECO:0000256" key="2">
    <source>
        <dbReference type="SAM" id="MobiDB-lite"/>
    </source>
</evidence>
<dbReference type="Pfam" id="PF00176">
    <property type="entry name" value="SNF2-rel_dom"/>
    <property type="match status" value="1"/>
</dbReference>
<keyword evidence="1" id="KW-0378">Hydrolase</keyword>
<dbReference type="OrthoDB" id="413460at2759"/>
<dbReference type="PROSITE" id="PS51192">
    <property type="entry name" value="HELICASE_ATP_BIND_1"/>
    <property type="match status" value="1"/>
</dbReference>
<dbReference type="GO" id="GO:0008094">
    <property type="term" value="F:ATP-dependent activity, acting on DNA"/>
    <property type="evidence" value="ECO:0007669"/>
    <property type="project" value="TreeGrafter"/>
</dbReference>
<feature type="region of interest" description="Disordered" evidence="2">
    <location>
        <begin position="909"/>
        <end position="947"/>
    </location>
</feature>
<dbReference type="InterPro" id="IPR000330">
    <property type="entry name" value="SNF2_N"/>
</dbReference>
<dbReference type="GO" id="GO:0005634">
    <property type="term" value="C:nucleus"/>
    <property type="evidence" value="ECO:0007669"/>
    <property type="project" value="TreeGrafter"/>
</dbReference>
<dbReference type="SMART" id="SM00490">
    <property type="entry name" value="HELICc"/>
    <property type="match status" value="1"/>
</dbReference>
<evidence type="ECO:0008006" key="7">
    <source>
        <dbReference type="Google" id="ProtNLM"/>
    </source>
</evidence>
<dbReference type="PANTHER" id="PTHR45629:SF7">
    <property type="entry name" value="DNA EXCISION REPAIR PROTEIN ERCC-6-RELATED"/>
    <property type="match status" value="1"/>
</dbReference>
<dbReference type="GeneID" id="20328547"/>